<reference evidence="4 5" key="1">
    <citation type="submission" date="2019-09" db="EMBL/GenBank/DDBJ databases">
        <title>Ecophysiology of the spiral-shaped methanotroph Methylospira mobilis as revealed by the complete genome sequence.</title>
        <authorList>
            <person name="Oshkin I.Y."/>
            <person name="Dedysh S.N."/>
            <person name="Miroshnikov K."/>
            <person name="Danilova O.V."/>
            <person name="Hakobyan A."/>
            <person name="Liesack W."/>
        </authorList>
    </citation>
    <scope>NUCLEOTIDE SEQUENCE [LARGE SCALE GENOMIC DNA]</scope>
    <source>
        <strain evidence="4 5">Shm1</strain>
    </source>
</reference>
<dbReference type="Gene3D" id="3.40.50.720">
    <property type="entry name" value="NAD(P)-binding Rossmann-like Domain"/>
    <property type="match status" value="1"/>
</dbReference>
<evidence type="ECO:0000256" key="2">
    <source>
        <dbReference type="ARBA" id="ARBA00023002"/>
    </source>
</evidence>
<dbReference type="PANTHER" id="PTHR43639">
    <property type="entry name" value="OXIDOREDUCTASE, SHORT-CHAIN DEHYDROGENASE/REDUCTASE FAMILY (AFU_ORTHOLOGUE AFUA_5G02870)"/>
    <property type="match status" value="1"/>
</dbReference>
<dbReference type="KEGG" id="mmob:F6R98_19130"/>
<dbReference type="SUPFAM" id="SSF51735">
    <property type="entry name" value="NAD(P)-binding Rossmann-fold domains"/>
    <property type="match status" value="1"/>
</dbReference>
<evidence type="ECO:0000313" key="4">
    <source>
        <dbReference type="EMBL" id="QFY44479.1"/>
    </source>
</evidence>
<dbReference type="OrthoDB" id="9814396at2"/>
<name>A0A5Q0BLK0_9GAMM</name>
<comment type="similarity">
    <text evidence="1 3">Belongs to the short-chain dehydrogenases/reductases (SDR) family.</text>
</comment>
<organism evidence="4 5">
    <name type="scientific">Candidatus Methylospira mobilis</name>
    <dbReference type="NCBI Taxonomy" id="1808979"/>
    <lineage>
        <taxon>Bacteria</taxon>
        <taxon>Pseudomonadati</taxon>
        <taxon>Pseudomonadota</taxon>
        <taxon>Gammaproteobacteria</taxon>
        <taxon>Methylococcales</taxon>
        <taxon>Methylococcaceae</taxon>
        <taxon>Candidatus Methylospira</taxon>
    </lineage>
</organism>
<proteinExistence type="inferred from homology"/>
<dbReference type="PANTHER" id="PTHR43639:SF1">
    <property type="entry name" value="SHORT-CHAIN DEHYDROGENASE_REDUCTASE FAMILY PROTEIN"/>
    <property type="match status" value="1"/>
</dbReference>
<dbReference type="Pfam" id="PF00106">
    <property type="entry name" value="adh_short"/>
    <property type="match status" value="1"/>
</dbReference>
<dbReference type="InterPro" id="IPR036291">
    <property type="entry name" value="NAD(P)-bd_dom_sf"/>
</dbReference>
<dbReference type="CDD" id="cd05233">
    <property type="entry name" value="SDR_c"/>
    <property type="match status" value="1"/>
</dbReference>
<dbReference type="RefSeq" id="WP_153250440.1">
    <property type="nucleotide sequence ID" value="NZ_CP044205.1"/>
</dbReference>
<keyword evidence="5" id="KW-1185">Reference proteome</keyword>
<dbReference type="PRINTS" id="PR00081">
    <property type="entry name" value="GDHRDH"/>
</dbReference>
<evidence type="ECO:0000313" key="5">
    <source>
        <dbReference type="Proteomes" id="UP000325755"/>
    </source>
</evidence>
<dbReference type="Proteomes" id="UP000325755">
    <property type="component" value="Chromosome"/>
</dbReference>
<dbReference type="GO" id="GO:0016491">
    <property type="term" value="F:oxidoreductase activity"/>
    <property type="evidence" value="ECO:0007669"/>
    <property type="project" value="UniProtKB-KW"/>
</dbReference>
<dbReference type="InParanoid" id="A0A5Q0BLK0"/>
<gene>
    <name evidence="4" type="ORF">F6R98_19130</name>
</gene>
<dbReference type="InterPro" id="IPR002347">
    <property type="entry name" value="SDR_fam"/>
</dbReference>
<protein>
    <submittedName>
        <fullName evidence="4">SDR family oxidoreductase</fullName>
    </submittedName>
</protein>
<accession>A0A5Q0BLK0</accession>
<sequence length="285" mass="30594">MNIKFALITGASRGLGEFLARRFWEAGFSLYLAARSKSDLENLAKSLPERSGQQVLLMICDLADPSSVDELITRVNSFSSPLSVLVNNAALQGPIGPLWENDFSSWVRTMQVDLLAPVALCKAFVPVLHENGGGSIINLSGGGATGPRANFTAYATAKAGLVRFSETLAEESRSLDVRVNCIAPGAMQTAMLGEVLEKGVEAAGEREFAIAGKVFAEGGASMDRVADLALFLASDVSRGISGKLISAVWDDWQHWPEHLDELSASDAYTLRRIAGRDRGFTWGDK</sequence>
<keyword evidence="2" id="KW-0560">Oxidoreductase</keyword>
<dbReference type="EMBL" id="CP044205">
    <property type="protein sequence ID" value="QFY44479.1"/>
    <property type="molecule type" value="Genomic_DNA"/>
</dbReference>
<dbReference type="AlphaFoldDB" id="A0A5Q0BLK0"/>
<dbReference type="PRINTS" id="PR00080">
    <property type="entry name" value="SDRFAMILY"/>
</dbReference>
<evidence type="ECO:0000256" key="1">
    <source>
        <dbReference type="ARBA" id="ARBA00006484"/>
    </source>
</evidence>
<evidence type="ECO:0000256" key="3">
    <source>
        <dbReference type="RuleBase" id="RU000363"/>
    </source>
</evidence>